<dbReference type="EMBL" id="BSFE01000002">
    <property type="protein sequence ID" value="GLK51205.1"/>
    <property type="molecule type" value="Genomic_DNA"/>
</dbReference>
<dbReference type="AlphaFoldDB" id="A0A9W6MM64"/>
<dbReference type="Gene3D" id="1.10.10.10">
    <property type="entry name" value="Winged helix-like DNA-binding domain superfamily/Winged helix DNA-binding domain"/>
    <property type="match status" value="1"/>
</dbReference>
<keyword evidence="4" id="KW-0804">Transcription</keyword>
<keyword evidence="7" id="KW-1185">Reference proteome</keyword>
<evidence type="ECO:0000259" key="5">
    <source>
        <dbReference type="PROSITE" id="PS50931"/>
    </source>
</evidence>
<dbReference type="Pfam" id="PF03466">
    <property type="entry name" value="LysR_substrate"/>
    <property type="match status" value="1"/>
</dbReference>
<comment type="similarity">
    <text evidence="1">Belongs to the LysR transcriptional regulatory family.</text>
</comment>
<name>A0A9W6MM64_9PROT</name>
<keyword evidence="3" id="KW-0238">DNA-binding</keyword>
<evidence type="ECO:0000313" key="6">
    <source>
        <dbReference type="EMBL" id="GLK51205.1"/>
    </source>
</evidence>
<dbReference type="Gene3D" id="3.40.190.290">
    <property type="match status" value="1"/>
</dbReference>
<reference evidence="6" key="1">
    <citation type="journal article" date="2014" name="Int. J. Syst. Evol. Microbiol.">
        <title>Complete genome sequence of Corynebacterium casei LMG S-19264T (=DSM 44701T), isolated from a smear-ripened cheese.</title>
        <authorList>
            <consortium name="US DOE Joint Genome Institute (JGI-PGF)"/>
            <person name="Walter F."/>
            <person name="Albersmeier A."/>
            <person name="Kalinowski J."/>
            <person name="Ruckert C."/>
        </authorList>
    </citation>
    <scope>NUCLEOTIDE SEQUENCE</scope>
    <source>
        <strain evidence="6">VKM B-1513</strain>
    </source>
</reference>
<dbReference type="Pfam" id="PF00126">
    <property type="entry name" value="HTH_1"/>
    <property type="match status" value="1"/>
</dbReference>
<dbReference type="GO" id="GO:0003677">
    <property type="term" value="F:DNA binding"/>
    <property type="evidence" value="ECO:0007669"/>
    <property type="project" value="UniProtKB-KW"/>
</dbReference>
<dbReference type="CDD" id="cd08422">
    <property type="entry name" value="PBP2_CrgA_like"/>
    <property type="match status" value="1"/>
</dbReference>
<dbReference type="PROSITE" id="PS50931">
    <property type="entry name" value="HTH_LYSR"/>
    <property type="match status" value="1"/>
</dbReference>
<dbReference type="FunFam" id="3.40.190.290:FF:000001">
    <property type="entry name" value="Transcriptional regulator, LysR family"/>
    <property type="match status" value="1"/>
</dbReference>
<accession>A0A9W6MM64</accession>
<dbReference type="Proteomes" id="UP001143486">
    <property type="component" value="Unassembled WGS sequence"/>
</dbReference>
<dbReference type="InterPro" id="IPR036388">
    <property type="entry name" value="WH-like_DNA-bd_sf"/>
</dbReference>
<dbReference type="GO" id="GO:0003700">
    <property type="term" value="F:DNA-binding transcription factor activity"/>
    <property type="evidence" value="ECO:0007669"/>
    <property type="project" value="InterPro"/>
</dbReference>
<comment type="caution">
    <text evidence="6">The sequence shown here is derived from an EMBL/GenBank/DDBJ whole genome shotgun (WGS) entry which is preliminary data.</text>
</comment>
<dbReference type="SUPFAM" id="SSF53850">
    <property type="entry name" value="Periplasmic binding protein-like II"/>
    <property type="match status" value="1"/>
</dbReference>
<dbReference type="FunFam" id="1.10.10.10:FF:000001">
    <property type="entry name" value="LysR family transcriptional regulator"/>
    <property type="match status" value="1"/>
</dbReference>
<dbReference type="InterPro" id="IPR005119">
    <property type="entry name" value="LysR_subst-bd"/>
</dbReference>
<organism evidence="6 7">
    <name type="scientific">Maricaulis virginensis</name>
    <dbReference type="NCBI Taxonomy" id="144022"/>
    <lineage>
        <taxon>Bacteria</taxon>
        <taxon>Pseudomonadati</taxon>
        <taxon>Pseudomonadota</taxon>
        <taxon>Alphaproteobacteria</taxon>
        <taxon>Maricaulales</taxon>
        <taxon>Maricaulaceae</taxon>
        <taxon>Maricaulis</taxon>
    </lineage>
</organism>
<evidence type="ECO:0000256" key="1">
    <source>
        <dbReference type="ARBA" id="ARBA00009437"/>
    </source>
</evidence>
<dbReference type="InterPro" id="IPR036390">
    <property type="entry name" value="WH_DNA-bd_sf"/>
</dbReference>
<dbReference type="PANTHER" id="PTHR30537:SF5">
    <property type="entry name" value="HTH-TYPE TRANSCRIPTIONAL ACTIVATOR TTDR-RELATED"/>
    <property type="match status" value="1"/>
</dbReference>
<feature type="domain" description="HTH lysR-type" evidence="5">
    <location>
        <begin position="1"/>
        <end position="59"/>
    </location>
</feature>
<evidence type="ECO:0000256" key="4">
    <source>
        <dbReference type="ARBA" id="ARBA00023163"/>
    </source>
</evidence>
<gene>
    <name evidence="6" type="ORF">GCM10017621_07130</name>
</gene>
<keyword evidence="2" id="KW-0805">Transcription regulation</keyword>
<reference evidence="6" key="2">
    <citation type="submission" date="2023-01" db="EMBL/GenBank/DDBJ databases">
        <authorList>
            <person name="Sun Q."/>
            <person name="Evtushenko L."/>
        </authorList>
    </citation>
    <scope>NUCLEOTIDE SEQUENCE</scope>
    <source>
        <strain evidence="6">VKM B-1513</strain>
    </source>
</reference>
<protein>
    <submittedName>
        <fullName evidence="6">LysR family transcriptional regulator</fullName>
    </submittedName>
</protein>
<sequence>MDKFRALQVFRRVVELNGFSAAARDLDLSNAGVSKTVSALEAELGAQLLVRTTRKLRLTDTGQAYYDRAVEILEALAHADEAASGSAASPRGRLRISAPMSFGLTDLAERLPRFQQRYPELVLDIEFNDRQADLLEDGFDVALRGSGPLPDSSLKARRLRPLHRLLCASDAYLARHGTPETPEALTGHNCLVFTMAAQPNSWVFRRGGETVEIVVGGNQRINNSIALCTAAIAGCGIVLLPDFVASAPLAGGRLQRLLPDWHVDDQHIHAVYPAHRERAPKVRALIDFLVAEYADAQALTSKA</sequence>
<dbReference type="RefSeq" id="WP_271185597.1">
    <property type="nucleotide sequence ID" value="NZ_BSFE01000002.1"/>
</dbReference>
<proteinExistence type="inferred from homology"/>
<dbReference type="InterPro" id="IPR058163">
    <property type="entry name" value="LysR-type_TF_proteobact-type"/>
</dbReference>
<evidence type="ECO:0000313" key="7">
    <source>
        <dbReference type="Proteomes" id="UP001143486"/>
    </source>
</evidence>
<dbReference type="PRINTS" id="PR00039">
    <property type="entry name" value="HTHLYSR"/>
</dbReference>
<dbReference type="PANTHER" id="PTHR30537">
    <property type="entry name" value="HTH-TYPE TRANSCRIPTIONAL REGULATOR"/>
    <property type="match status" value="1"/>
</dbReference>
<dbReference type="InterPro" id="IPR000847">
    <property type="entry name" value="LysR_HTH_N"/>
</dbReference>
<evidence type="ECO:0000256" key="3">
    <source>
        <dbReference type="ARBA" id="ARBA00023125"/>
    </source>
</evidence>
<dbReference type="SUPFAM" id="SSF46785">
    <property type="entry name" value="Winged helix' DNA-binding domain"/>
    <property type="match status" value="1"/>
</dbReference>
<evidence type="ECO:0000256" key="2">
    <source>
        <dbReference type="ARBA" id="ARBA00023015"/>
    </source>
</evidence>